<feature type="domain" description="Amino acid transporter transmembrane" evidence="10">
    <location>
        <begin position="2"/>
        <end position="163"/>
    </location>
</feature>
<comment type="caution">
    <text evidence="11">The sequence shown here is derived from an EMBL/GenBank/DDBJ whole genome shotgun (WGS) entry which is preliminary data.</text>
</comment>
<evidence type="ECO:0000256" key="5">
    <source>
        <dbReference type="ARBA" id="ARBA00022970"/>
    </source>
</evidence>
<name>A0ABQ8M605_LABRO</name>
<comment type="subcellular location">
    <subcellularLocation>
        <location evidence="1">Membrane</location>
        <topology evidence="1">Multi-pass membrane protein</topology>
    </subcellularLocation>
</comment>
<feature type="region of interest" description="Disordered" evidence="8">
    <location>
        <begin position="1042"/>
        <end position="1082"/>
    </location>
</feature>
<feature type="region of interest" description="Disordered" evidence="8">
    <location>
        <begin position="906"/>
        <end position="931"/>
    </location>
</feature>
<evidence type="ECO:0000256" key="4">
    <source>
        <dbReference type="ARBA" id="ARBA00022692"/>
    </source>
</evidence>
<reference evidence="11 12" key="1">
    <citation type="submission" date="2022-01" db="EMBL/GenBank/DDBJ databases">
        <title>A high-quality chromosome-level genome assembly of rohu carp, Labeo rohita.</title>
        <authorList>
            <person name="Arick M.A. II"/>
            <person name="Hsu C.-Y."/>
            <person name="Magbanua Z."/>
            <person name="Pechanova O."/>
            <person name="Grover C."/>
            <person name="Miller E."/>
            <person name="Thrash A."/>
            <person name="Ezzel L."/>
            <person name="Alam S."/>
            <person name="Benzie J."/>
            <person name="Hamilton M."/>
            <person name="Karsi A."/>
            <person name="Lawrence M.L."/>
            <person name="Peterson D.G."/>
        </authorList>
    </citation>
    <scope>NUCLEOTIDE SEQUENCE [LARGE SCALE GENOMIC DNA]</scope>
    <source>
        <strain evidence="12">BAU-BD-2019</strain>
        <tissue evidence="11">Blood</tissue>
    </source>
</reference>
<dbReference type="PANTHER" id="PTHR22950:SF646">
    <property type="entry name" value="SODIUM-COUPLED NEUTRAL AMINO ACID TRANSPORTER 10-RELATED"/>
    <property type="match status" value="1"/>
</dbReference>
<feature type="compositionally biased region" description="Basic and acidic residues" evidence="8">
    <location>
        <begin position="1275"/>
        <end position="1291"/>
    </location>
</feature>
<evidence type="ECO:0000313" key="11">
    <source>
        <dbReference type="EMBL" id="KAI2658328.1"/>
    </source>
</evidence>
<feature type="compositionally biased region" description="Basic and acidic residues" evidence="8">
    <location>
        <begin position="670"/>
        <end position="685"/>
    </location>
</feature>
<feature type="compositionally biased region" description="Basic and acidic residues" evidence="8">
    <location>
        <begin position="755"/>
        <end position="835"/>
    </location>
</feature>
<feature type="region of interest" description="Disordered" evidence="8">
    <location>
        <begin position="1240"/>
        <end position="1310"/>
    </location>
</feature>
<feature type="region of interest" description="Disordered" evidence="8">
    <location>
        <begin position="1111"/>
        <end position="1143"/>
    </location>
</feature>
<feature type="transmembrane region" description="Helical" evidence="9">
    <location>
        <begin position="151"/>
        <end position="174"/>
    </location>
</feature>
<feature type="transmembrane region" description="Helical" evidence="9">
    <location>
        <begin position="121"/>
        <end position="139"/>
    </location>
</feature>
<proteinExistence type="inferred from homology"/>
<feature type="compositionally biased region" description="Basic and acidic residues" evidence="8">
    <location>
        <begin position="1240"/>
        <end position="1251"/>
    </location>
</feature>
<accession>A0ABQ8M605</accession>
<evidence type="ECO:0000256" key="2">
    <source>
        <dbReference type="ARBA" id="ARBA00008066"/>
    </source>
</evidence>
<dbReference type="Proteomes" id="UP000830375">
    <property type="component" value="Unassembled WGS sequence"/>
</dbReference>
<evidence type="ECO:0000259" key="10">
    <source>
        <dbReference type="Pfam" id="PF01490"/>
    </source>
</evidence>
<gene>
    <name evidence="11" type="ORF">H4Q32_016372</name>
</gene>
<evidence type="ECO:0000256" key="1">
    <source>
        <dbReference type="ARBA" id="ARBA00004141"/>
    </source>
</evidence>
<keyword evidence="6 9" id="KW-1133">Transmembrane helix</keyword>
<evidence type="ECO:0000256" key="7">
    <source>
        <dbReference type="ARBA" id="ARBA00023136"/>
    </source>
</evidence>
<dbReference type="EMBL" id="JACTAM010000012">
    <property type="protein sequence ID" value="KAI2658328.1"/>
    <property type="molecule type" value="Genomic_DNA"/>
</dbReference>
<feature type="transmembrane region" description="Helical" evidence="9">
    <location>
        <begin position="7"/>
        <end position="26"/>
    </location>
</feature>
<evidence type="ECO:0000313" key="12">
    <source>
        <dbReference type="Proteomes" id="UP000830375"/>
    </source>
</evidence>
<dbReference type="InterPro" id="IPR013057">
    <property type="entry name" value="AA_transpt_TM"/>
</dbReference>
<keyword evidence="3" id="KW-0813">Transport</keyword>
<feature type="transmembrane region" description="Helical" evidence="9">
    <location>
        <begin position="80"/>
        <end position="101"/>
    </location>
</feature>
<feature type="compositionally biased region" description="Basic and acidic residues" evidence="8">
    <location>
        <begin position="632"/>
        <end position="657"/>
    </location>
</feature>
<feature type="compositionally biased region" description="Basic and acidic residues" evidence="8">
    <location>
        <begin position="693"/>
        <end position="737"/>
    </location>
</feature>
<feature type="compositionally biased region" description="Low complexity" evidence="8">
    <location>
        <begin position="744"/>
        <end position="754"/>
    </location>
</feature>
<comment type="similarity">
    <text evidence="2">Belongs to the amino acid/polyamine transporter 2 family.</text>
</comment>
<keyword evidence="7 9" id="KW-0472">Membrane</keyword>
<dbReference type="PANTHER" id="PTHR22950">
    <property type="entry name" value="AMINO ACID TRANSPORTER"/>
    <property type="match status" value="1"/>
</dbReference>
<feature type="transmembrane region" description="Helical" evidence="9">
    <location>
        <begin position="32"/>
        <end position="55"/>
    </location>
</feature>
<keyword evidence="5" id="KW-0029">Amino-acid transport</keyword>
<evidence type="ECO:0000256" key="9">
    <source>
        <dbReference type="SAM" id="Phobius"/>
    </source>
</evidence>
<feature type="transmembrane region" description="Helical" evidence="9">
    <location>
        <begin position="574"/>
        <end position="594"/>
    </location>
</feature>
<feature type="compositionally biased region" description="Basic and acidic residues" evidence="8">
    <location>
        <begin position="842"/>
        <end position="867"/>
    </location>
</feature>
<evidence type="ECO:0000256" key="3">
    <source>
        <dbReference type="ARBA" id="ARBA00022448"/>
    </source>
</evidence>
<organism evidence="11 12">
    <name type="scientific">Labeo rohita</name>
    <name type="common">Indian major carp</name>
    <name type="synonym">Cyprinus rohita</name>
    <dbReference type="NCBI Taxonomy" id="84645"/>
    <lineage>
        <taxon>Eukaryota</taxon>
        <taxon>Metazoa</taxon>
        <taxon>Chordata</taxon>
        <taxon>Craniata</taxon>
        <taxon>Vertebrata</taxon>
        <taxon>Euteleostomi</taxon>
        <taxon>Actinopterygii</taxon>
        <taxon>Neopterygii</taxon>
        <taxon>Teleostei</taxon>
        <taxon>Ostariophysi</taxon>
        <taxon>Cypriniformes</taxon>
        <taxon>Cyprinidae</taxon>
        <taxon>Labeoninae</taxon>
        <taxon>Labeonini</taxon>
        <taxon>Labeo</taxon>
    </lineage>
</organism>
<evidence type="ECO:0000256" key="6">
    <source>
        <dbReference type="ARBA" id="ARBA00022989"/>
    </source>
</evidence>
<protein>
    <recommendedName>
        <fullName evidence="10">Amino acid transporter transmembrane domain-containing protein</fullName>
    </recommendedName>
</protein>
<evidence type="ECO:0000256" key="8">
    <source>
        <dbReference type="SAM" id="MobiDB-lite"/>
    </source>
</evidence>
<sequence length="1345" mass="150277">MTVSNWGLIMNVVNSIVGVSVLTMPFCFKQCGIVLGTLLLFFCSWMTHQSCMFLVHSASNTKRRTYAGLAFHAYGKPGKALVELSMIGLMLGTCIAFYVVIADLGSNFFAQLLGLEVTRSFRILLLIAVSLFIVLPLSLQRNMMSSIQSFSAMALIFYTLFMFTCSILPSNYVFPLPPSEPLPRPPFLMLTSDQPSDARPIDSVVFTALRNNQWLLGGASTSVALQGCHTVSANYRHHLLLPPVSNPPQRTDHTTAMDSTTLPKIPFLLCPPSFNPKLCLSSITALLVAFFLPPLCLYGMICNPPALPSITDGALLLQTWPPHWPVAEHGHLRSVGRRLSLHPYLWHGICLSVVNASTNVCVLESDGVGVEEVSVLDSGVDEILFIEEQHSASVGALIRLLLNVQVLPTYDSLDEPSVKRMSTIFTSSLNVVTTFYITVNLSFIRLKDSNGLCAVFLQVGFFGYVSFTDNIAGNVLMNFPSNLVTEMIRVGFMMSVAQKDGTFAAGGYMPPLRFKSITLCIVFGTMLGGILIPNVETILGLTGATMGMPTTPHFHAHESLPTGLLPKHWSPPKWLVLWVGLGILLISTFTTLSISSSEPQKVNPLPDLPAKTEDKPPILVAHDLPKGPVQENRVEPDPGKKPDRPPIEVDQPVEKAAAEPPQIKVPVEVAEQKKKEEKVQLDRPEAGVAVPEGEAHRHEPPIPHDRVQIDEIKNKEELEEEKKQPIVVEGEKKLPAKEEEELLAEQGAGQAQEVEAVKEESKKRDDTVKRAVDPDQHAVNEVLEKPKNPDDLKVEPLVVHKEPENLPEVKKQHDENEAPREKKPEEMDKAPEPQAKENLIVQEHKEQKVPDGKDGGPDKDGDGDKMEGTLPSFCCLFSFVSRFLIFLRHSVEKLLAVIEEQHKEMHQIKEGDEEPKPVEQQKRHVDHEEKHLEVNEEVNQVKEGEAEPKAAAGEGAVKEENVVQSQVEGMEGAVKPKVAVVAPDQFQQPQGEPVHVAPVVARPEEPEAKEAHVEVGLPNNVPEAVQEGGVNVPKKEELELKNQAGHDGALPPEVGARGVPLRQREPEPAKINPDALAEEEERVRQKLAQLEAEKERIEKEKLEKERIEKEVQARVEKERKERERREELAREQELEHVRQQKEQLEKERLEAERLKLEREKTDKEIMERAEKEKRLMDHKERLDQMQQVIDARFVQQGKESLEDETLKLEREKTDKEIMERAEKEKRILEHKERLEKLQQVIDAKKDNDAPKEGILPLPKQKGGRDLKENVAPPEVEVKVEKRSREDGGMDLKRRRRAVDPEGGGGADLDVLRDVGGLDLKGQLLAGSLIQTRQLKQTFQSQENEE</sequence>
<keyword evidence="12" id="KW-1185">Reference proteome</keyword>
<dbReference type="Pfam" id="PF01490">
    <property type="entry name" value="Aa_trans"/>
    <property type="match status" value="1"/>
</dbReference>
<keyword evidence="4 9" id="KW-0812">Transmembrane</keyword>
<feature type="region of interest" description="Disordered" evidence="8">
    <location>
        <begin position="596"/>
        <end position="867"/>
    </location>
</feature>